<evidence type="ECO:0000313" key="3">
    <source>
        <dbReference type="Proteomes" id="UP000691718"/>
    </source>
</evidence>
<dbReference type="Proteomes" id="UP000691718">
    <property type="component" value="Unassembled WGS sequence"/>
</dbReference>
<dbReference type="InterPro" id="IPR057251">
    <property type="entry name" value="FP_C"/>
</dbReference>
<name>A0A8S3YDR0_PARAO</name>
<dbReference type="AlphaFoldDB" id="A0A8S3YDR0"/>
<dbReference type="OrthoDB" id="5960234at2759"/>
<gene>
    <name evidence="2" type="ORF">PAPOLLO_LOCUS27437</name>
</gene>
<organism evidence="2 3">
    <name type="scientific">Parnassius apollo</name>
    <name type="common">Apollo butterfly</name>
    <name type="synonym">Papilio apollo</name>
    <dbReference type="NCBI Taxonomy" id="110799"/>
    <lineage>
        <taxon>Eukaryota</taxon>
        <taxon>Metazoa</taxon>
        <taxon>Ecdysozoa</taxon>
        <taxon>Arthropoda</taxon>
        <taxon>Hexapoda</taxon>
        <taxon>Insecta</taxon>
        <taxon>Pterygota</taxon>
        <taxon>Neoptera</taxon>
        <taxon>Endopterygota</taxon>
        <taxon>Lepidoptera</taxon>
        <taxon>Glossata</taxon>
        <taxon>Ditrysia</taxon>
        <taxon>Papilionoidea</taxon>
        <taxon>Papilionidae</taxon>
        <taxon>Parnassiinae</taxon>
        <taxon>Parnassini</taxon>
        <taxon>Parnassius</taxon>
        <taxon>Parnassius</taxon>
    </lineage>
</organism>
<comment type="caution">
    <text evidence="2">The sequence shown here is derived from an EMBL/GenBank/DDBJ whole genome shotgun (WGS) entry which is preliminary data.</text>
</comment>
<evidence type="ECO:0000313" key="2">
    <source>
        <dbReference type="EMBL" id="CAG5058154.1"/>
    </source>
</evidence>
<accession>A0A8S3YDR0</accession>
<proteinExistence type="predicted"/>
<evidence type="ECO:0000259" key="1">
    <source>
        <dbReference type="Pfam" id="PF25298"/>
    </source>
</evidence>
<feature type="domain" description="FP protein C-terminal" evidence="1">
    <location>
        <begin position="142"/>
        <end position="196"/>
    </location>
</feature>
<protein>
    <submittedName>
        <fullName evidence="2">(apollo) hypothetical protein</fullName>
    </submittedName>
</protein>
<sequence length="208" mass="23631">MIVDLSHLNPLNKKNKATVADLQSRLNSEAQITLGNELEISGLEETPNENPTHLVLTVAAKLGIEYQDMDLNYVHRAGTKNQNIITNVSGNRKLHRSLVVAFTRQAKREEFLEHAKARKNLKSKDILNYGPENLIDVNERLTGKNRRLFRNARAFTVEHGYRFCWLRNGSIFIRKGDVKEGSPAIRIRSENDLSRLLCAQTKPDTVTT</sequence>
<reference evidence="2" key="1">
    <citation type="submission" date="2021-04" db="EMBL/GenBank/DDBJ databases">
        <authorList>
            <person name="Tunstrom K."/>
        </authorList>
    </citation>
    <scope>NUCLEOTIDE SEQUENCE</scope>
</reference>
<dbReference type="Pfam" id="PF25298">
    <property type="entry name" value="Baculo_FP_2nd"/>
    <property type="match status" value="1"/>
</dbReference>
<dbReference type="EMBL" id="CAJQZP010001656">
    <property type="protein sequence ID" value="CAG5058154.1"/>
    <property type="molecule type" value="Genomic_DNA"/>
</dbReference>
<keyword evidence="3" id="KW-1185">Reference proteome</keyword>